<organism evidence="5 6">
    <name type="scientific">Pelodiscus sinensis</name>
    <name type="common">Chinese softshell turtle</name>
    <name type="synonym">Trionyx sinensis</name>
    <dbReference type="NCBI Taxonomy" id="13735"/>
    <lineage>
        <taxon>Eukaryota</taxon>
        <taxon>Metazoa</taxon>
        <taxon>Chordata</taxon>
        <taxon>Craniata</taxon>
        <taxon>Vertebrata</taxon>
        <taxon>Euteleostomi</taxon>
        <taxon>Archelosauria</taxon>
        <taxon>Testudinata</taxon>
        <taxon>Testudines</taxon>
        <taxon>Cryptodira</taxon>
        <taxon>Trionychia</taxon>
        <taxon>Trionychidae</taxon>
        <taxon>Pelodiscus</taxon>
    </lineage>
</organism>
<reference evidence="6" key="2">
    <citation type="journal article" date="2013" name="Nat. Genet.">
        <title>The draft genomes of soft-shell turtle and green sea turtle yield insights into the development and evolution of the turtle-specific body plan.</title>
        <authorList>
            <person name="Wang Z."/>
            <person name="Pascual-Anaya J."/>
            <person name="Zadissa A."/>
            <person name="Li W."/>
            <person name="Niimura Y."/>
            <person name="Huang Z."/>
            <person name="Li C."/>
            <person name="White S."/>
            <person name="Xiong Z."/>
            <person name="Fang D."/>
            <person name="Wang B."/>
            <person name="Ming Y."/>
            <person name="Chen Y."/>
            <person name="Zheng Y."/>
            <person name="Kuraku S."/>
            <person name="Pignatelli M."/>
            <person name="Herrero J."/>
            <person name="Beal K."/>
            <person name="Nozawa M."/>
            <person name="Li Q."/>
            <person name="Wang J."/>
            <person name="Zhang H."/>
            <person name="Yu L."/>
            <person name="Shigenobu S."/>
            <person name="Wang J."/>
            <person name="Liu J."/>
            <person name="Flicek P."/>
            <person name="Searle S."/>
            <person name="Wang J."/>
            <person name="Kuratani S."/>
            <person name="Yin Y."/>
            <person name="Aken B."/>
            <person name="Zhang G."/>
            <person name="Irie N."/>
        </authorList>
    </citation>
    <scope>NUCLEOTIDE SEQUENCE [LARGE SCALE GENOMIC DNA]</scope>
    <source>
        <strain evidence="6">Daiwa-1</strain>
    </source>
</reference>
<dbReference type="Pfam" id="PF20010">
    <property type="entry name" value="Collagen_trimer"/>
    <property type="match status" value="1"/>
</dbReference>
<feature type="domain" description="Collagenase NC10/endostatin" evidence="3">
    <location>
        <begin position="611"/>
        <end position="780"/>
    </location>
</feature>
<dbReference type="InterPro" id="IPR016187">
    <property type="entry name" value="CTDL_fold"/>
</dbReference>
<feature type="region of interest" description="Disordered" evidence="2">
    <location>
        <begin position="381"/>
        <end position="506"/>
    </location>
</feature>
<accession>K7F390</accession>
<dbReference type="PANTHER" id="PTHR24023:SF891">
    <property type="entry name" value="COLLAGEN ALPHA-1(XVII) CHAIN"/>
    <property type="match status" value="1"/>
</dbReference>
<feature type="compositionally biased region" description="Pro residues" evidence="2">
    <location>
        <begin position="297"/>
        <end position="315"/>
    </location>
</feature>
<dbReference type="Gene3D" id="3.10.100.10">
    <property type="entry name" value="Mannose-Binding Protein A, subunit A"/>
    <property type="match status" value="1"/>
</dbReference>
<reference evidence="5" key="4">
    <citation type="submission" date="2025-09" db="UniProtKB">
        <authorList>
            <consortium name="Ensembl"/>
        </authorList>
    </citation>
    <scope>IDENTIFICATION</scope>
</reference>
<dbReference type="Pfam" id="PF06482">
    <property type="entry name" value="Endostatin"/>
    <property type="match status" value="1"/>
</dbReference>
<feature type="compositionally biased region" description="Pro residues" evidence="2">
    <location>
        <begin position="322"/>
        <end position="331"/>
    </location>
</feature>
<dbReference type="STRING" id="13735.ENSPSIP00000002500"/>
<feature type="region of interest" description="Disordered" evidence="2">
    <location>
        <begin position="160"/>
        <end position="336"/>
    </location>
</feature>
<feature type="compositionally biased region" description="Pro residues" evidence="2">
    <location>
        <begin position="274"/>
        <end position="283"/>
    </location>
</feature>
<feature type="compositionally biased region" description="Pro residues" evidence="2">
    <location>
        <begin position="487"/>
        <end position="504"/>
    </location>
</feature>
<dbReference type="EMBL" id="AGCU01027713">
    <property type="status" value="NOT_ANNOTATED_CDS"/>
    <property type="molecule type" value="Genomic_DNA"/>
</dbReference>
<feature type="compositionally biased region" description="Low complexity" evidence="2">
    <location>
        <begin position="450"/>
        <end position="459"/>
    </location>
</feature>
<dbReference type="InterPro" id="IPR008160">
    <property type="entry name" value="Collagen"/>
</dbReference>
<dbReference type="EMBL" id="AGCU01027714">
    <property type="status" value="NOT_ANNOTATED_CDS"/>
    <property type="molecule type" value="Genomic_DNA"/>
</dbReference>
<dbReference type="GeneTree" id="ENSGT00940000158212"/>
<dbReference type="GO" id="GO:0005581">
    <property type="term" value="C:collagen trimer"/>
    <property type="evidence" value="ECO:0007669"/>
    <property type="project" value="UniProtKB-KW"/>
</dbReference>
<dbReference type="EMBL" id="AGCU01027712">
    <property type="status" value="NOT_ANNOTATED_CDS"/>
    <property type="molecule type" value="Genomic_DNA"/>
</dbReference>
<evidence type="ECO:0000256" key="1">
    <source>
        <dbReference type="ARBA" id="ARBA00023119"/>
    </source>
</evidence>
<sequence length="780" mass="79772">MQFKATTKGPTPTAPTPRAAATLPQATGNLSQCVCPAVPGLPGPKGAFAYSPPQHVPWLGMAQHPPSTSPRGQAGVSRGSSHSPGARGEKGERGPPGERGQPGFSGERGQPGSPGQPGLQGPPGLPGPSGTPGLAAGAEGPAGSENEWGEGAQEMLGLGELEGEQRPRRGESWGWSTGSGPMGWGGRAGAAGAGQWGQSRGRKGGCKGSSGGAIGSSLSHQLTKQLLMPGVAGPPGPQGLPGYPGPPGPQGYPGHEGIQGPPGPPGHEGQQGPPGVPGPPGAPGPLGFQGPQGPDGPTGPPGLPGPPGREGPPGVPGLVAPPGNPGPPGEPGYPGQKVMSGLGQFCHPTPQQCVQSSRACSWAGPCALGSFTPCAVSLQGETGDLGQPGPPGSPGLMGEKGSRGPPGPMGPAGPSVESRNCLLFSQGEKGDPGECRSHPGEAGFPPIHPSFPGSRGPPGSWVPLTYQEVSSVDGCQGREAKGTGGPPGHPGNPGPPGPPGPPGTPGVLYFNVRIPGGAGPVAPAWLPGQQHHTWVFKSKELMFKSSSSVPEGSLVYVRDENSAFIRTPRGWSKLLLEDSDSVLAGDDPSVSTEHHQRDPPPCPLTPRLSQLRLVALNFPLPGNMNGLSGADLQCYRQSREAQLYGTFRAFLSVPTQALLCLVKRTDRRPHPALALRNLQGQLLAKTWNSVFEGTTRFNARGFPIYTFNGRDVLTDPIWARKAIWHGSSQRGHPAPKENCQGWRNSLAEGFASPLTEGKLLAGQHRNCSTPLVVLCMEISF</sequence>
<evidence type="ECO:0000259" key="3">
    <source>
        <dbReference type="Pfam" id="PF06482"/>
    </source>
</evidence>
<feature type="region of interest" description="Disordered" evidence="2">
    <location>
        <begin position="1"/>
        <end position="20"/>
    </location>
</feature>
<dbReference type="InterPro" id="IPR045463">
    <property type="entry name" value="XV/XVIII_trimerization_dom"/>
</dbReference>
<feature type="compositionally biased region" description="Low complexity" evidence="2">
    <location>
        <begin position="131"/>
        <end position="148"/>
    </location>
</feature>
<evidence type="ECO:0000256" key="2">
    <source>
        <dbReference type="SAM" id="MobiDB-lite"/>
    </source>
</evidence>
<evidence type="ECO:0000259" key="4">
    <source>
        <dbReference type="Pfam" id="PF20010"/>
    </source>
</evidence>
<keyword evidence="6" id="KW-1185">Reference proteome</keyword>
<feature type="compositionally biased region" description="Basic and acidic residues" evidence="2">
    <location>
        <begin position="428"/>
        <end position="439"/>
    </location>
</feature>
<dbReference type="SUPFAM" id="SSF56436">
    <property type="entry name" value="C-type lectin-like"/>
    <property type="match status" value="1"/>
</dbReference>
<dbReference type="Ensembl" id="ENSPSIT00000002509.1">
    <property type="protein sequence ID" value="ENSPSIP00000002500.1"/>
    <property type="gene ID" value="ENSPSIG00000002457.1"/>
</dbReference>
<feature type="compositionally biased region" description="Low complexity" evidence="2">
    <location>
        <begin position="110"/>
        <end position="119"/>
    </location>
</feature>
<reference evidence="5" key="3">
    <citation type="submission" date="2025-08" db="UniProtKB">
        <authorList>
            <consortium name="Ensembl"/>
        </authorList>
    </citation>
    <scope>IDENTIFICATION</scope>
</reference>
<proteinExistence type="predicted"/>
<dbReference type="PANTHER" id="PTHR24023">
    <property type="entry name" value="COLLAGEN ALPHA"/>
    <property type="match status" value="1"/>
</dbReference>
<feature type="region of interest" description="Disordered" evidence="2">
    <location>
        <begin position="582"/>
        <end position="603"/>
    </location>
</feature>
<name>K7F390_PELSI</name>
<dbReference type="InterPro" id="IPR016186">
    <property type="entry name" value="C-type_lectin-like/link_sf"/>
</dbReference>
<dbReference type="InterPro" id="IPR010515">
    <property type="entry name" value="Collagenase_NC10/endostatin"/>
</dbReference>
<dbReference type="Gene3D" id="3.40.1620.70">
    <property type="match status" value="1"/>
</dbReference>
<dbReference type="HOGENOM" id="CLU_014222_0_0_1"/>
<dbReference type="GO" id="GO:0031012">
    <property type="term" value="C:extracellular matrix"/>
    <property type="evidence" value="ECO:0007669"/>
    <property type="project" value="TreeGrafter"/>
</dbReference>
<feature type="compositionally biased region" description="Gly residues" evidence="2">
    <location>
        <begin position="180"/>
        <end position="195"/>
    </location>
</feature>
<dbReference type="InterPro" id="IPR050149">
    <property type="entry name" value="Collagen_superfamily"/>
</dbReference>
<feature type="compositionally biased region" description="Pro residues" evidence="2">
    <location>
        <begin position="232"/>
        <end position="250"/>
    </location>
</feature>
<keyword evidence="1" id="KW-0176">Collagen</keyword>
<dbReference type="OMA" id="YSHERPY"/>
<reference evidence="6" key="1">
    <citation type="submission" date="2011-10" db="EMBL/GenBank/DDBJ databases">
        <authorList>
            <consortium name="Soft-shell Turtle Genome Consortium"/>
        </authorList>
    </citation>
    <scope>NUCLEOTIDE SEQUENCE [LARGE SCALE GENOMIC DNA]</scope>
    <source>
        <strain evidence="6">Daiwa-1</strain>
    </source>
</reference>
<dbReference type="Pfam" id="PF01391">
    <property type="entry name" value="Collagen"/>
    <property type="match status" value="2"/>
</dbReference>
<protein>
    <recommendedName>
        <fullName evidence="7">Collagen alpha-1(XVIII) chain-like</fullName>
    </recommendedName>
</protein>
<feature type="compositionally biased region" description="Basic and acidic residues" evidence="2">
    <location>
        <begin position="87"/>
        <end position="96"/>
    </location>
</feature>
<dbReference type="GO" id="GO:0030198">
    <property type="term" value="P:extracellular matrix organization"/>
    <property type="evidence" value="ECO:0007669"/>
    <property type="project" value="TreeGrafter"/>
</dbReference>
<dbReference type="GO" id="GO:0030020">
    <property type="term" value="F:extracellular matrix structural constituent conferring tensile strength"/>
    <property type="evidence" value="ECO:0007669"/>
    <property type="project" value="TreeGrafter"/>
</dbReference>
<dbReference type="AlphaFoldDB" id="K7F390"/>
<feature type="domain" description="Collagen type XV/XVIII trimerization" evidence="4">
    <location>
        <begin position="535"/>
        <end position="578"/>
    </location>
</feature>
<evidence type="ECO:0000313" key="5">
    <source>
        <dbReference type="Ensembl" id="ENSPSIP00000002500.1"/>
    </source>
</evidence>
<dbReference type="GO" id="GO:0005615">
    <property type="term" value="C:extracellular space"/>
    <property type="evidence" value="ECO:0007669"/>
    <property type="project" value="TreeGrafter"/>
</dbReference>
<feature type="region of interest" description="Disordered" evidence="2">
    <location>
        <begin position="58"/>
        <end position="148"/>
    </location>
</feature>
<evidence type="ECO:0000313" key="6">
    <source>
        <dbReference type="Proteomes" id="UP000007267"/>
    </source>
</evidence>
<dbReference type="eggNOG" id="KOG3546">
    <property type="taxonomic scope" value="Eukaryota"/>
</dbReference>
<dbReference type="Proteomes" id="UP000007267">
    <property type="component" value="Unassembled WGS sequence"/>
</dbReference>
<evidence type="ECO:0008006" key="7">
    <source>
        <dbReference type="Google" id="ProtNLM"/>
    </source>
</evidence>